<dbReference type="GO" id="GO:0005576">
    <property type="term" value="C:extracellular region"/>
    <property type="evidence" value="ECO:0007669"/>
    <property type="project" value="InterPro"/>
</dbReference>
<dbReference type="EMBL" id="JADGJD010000694">
    <property type="protein sequence ID" value="KAJ3049103.1"/>
    <property type="molecule type" value="Genomic_DNA"/>
</dbReference>
<dbReference type="SUPFAM" id="SSF53955">
    <property type="entry name" value="Lysozyme-like"/>
    <property type="match status" value="1"/>
</dbReference>
<dbReference type="GO" id="GO:0005975">
    <property type="term" value="P:carbohydrate metabolic process"/>
    <property type="evidence" value="ECO:0007669"/>
    <property type="project" value="InterPro"/>
</dbReference>
<proteinExistence type="predicted"/>
<accession>A0AAD5SB45</accession>
<comment type="caution">
    <text evidence="1">The sequence shown here is derived from an EMBL/GenBank/DDBJ whole genome shotgun (WGS) entry which is preliminary data.</text>
</comment>
<protein>
    <submittedName>
        <fullName evidence="1">Uncharacterized protein</fullName>
    </submittedName>
</protein>
<evidence type="ECO:0000313" key="1">
    <source>
        <dbReference type="EMBL" id="KAJ3049103.1"/>
    </source>
</evidence>
<dbReference type="Pfam" id="PF01374">
    <property type="entry name" value="Glyco_hydro_46"/>
    <property type="match status" value="1"/>
</dbReference>
<dbReference type="GO" id="GO:0016977">
    <property type="term" value="F:chitosanase activity"/>
    <property type="evidence" value="ECO:0007669"/>
    <property type="project" value="InterPro"/>
</dbReference>
<reference evidence="1" key="1">
    <citation type="submission" date="2020-05" db="EMBL/GenBank/DDBJ databases">
        <title>Phylogenomic resolution of chytrid fungi.</title>
        <authorList>
            <person name="Stajich J.E."/>
            <person name="Amses K."/>
            <person name="Simmons R."/>
            <person name="Seto K."/>
            <person name="Myers J."/>
            <person name="Bonds A."/>
            <person name="Quandt C.A."/>
            <person name="Barry K."/>
            <person name="Liu P."/>
            <person name="Grigoriev I."/>
            <person name="Longcore J.E."/>
            <person name="James T.Y."/>
        </authorList>
    </citation>
    <scope>NUCLEOTIDE SEQUENCE</scope>
    <source>
        <strain evidence="1">JEL0318</strain>
    </source>
</reference>
<gene>
    <name evidence="1" type="ORF">HK097_009878</name>
</gene>
<dbReference type="Gene3D" id="1.20.141.10">
    <property type="entry name" value="Chitosanase, subunit A, domain 1"/>
    <property type="match status" value="1"/>
</dbReference>
<dbReference type="AlphaFoldDB" id="A0AAD5SB45"/>
<dbReference type="Proteomes" id="UP001212841">
    <property type="component" value="Unassembled WGS sequence"/>
</dbReference>
<name>A0AAD5SB45_9FUNG</name>
<evidence type="ECO:0000313" key="2">
    <source>
        <dbReference type="Proteomes" id="UP001212841"/>
    </source>
</evidence>
<keyword evidence="2" id="KW-1185">Reference proteome</keyword>
<dbReference type="InterPro" id="IPR000400">
    <property type="entry name" value="Glyco_hydro_46"/>
</dbReference>
<dbReference type="InterPro" id="IPR023346">
    <property type="entry name" value="Lysozyme-like_dom_sf"/>
</dbReference>
<organism evidence="1 2">
    <name type="scientific">Rhizophlyctis rosea</name>
    <dbReference type="NCBI Taxonomy" id="64517"/>
    <lineage>
        <taxon>Eukaryota</taxon>
        <taxon>Fungi</taxon>
        <taxon>Fungi incertae sedis</taxon>
        <taxon>Chytridiomycota</taxon>
        <taxon>Chytridiomycota incertae sedis</taxon>
        <taxon>Chytridiomycetes</taxon>
        <taxon>Rhizophlyctidales</taxon>
        <taxon>Rhizophlyctidaceae</taxon>
        <taxon>Rhizophlyctis</taxon>
    </lineage>
</organism>
<sequence>MPNHGKEFDQYLTRLAELDLDDMNGSTRGLRGFCGAWKKASKNPVFREAQMAVADEMYYIPSQQIADELGLKTPLARGQMYDSIIQHGGYAPEYDSLPAMISRTRAYFRNRGEAETPKDGLFEQTWLQRFLLVRTDDLCHPANEDTREAWCESVSRVKSYQYAIKKKQMNFTTRLRALNNDGEEVKIRCDGSLMGTQT</sequence>